<proteinExistence type="predicted"/>
<gene>
    <name evidence="3" type="ORF">OP8BY_1390</name>
</gene>
<dbReference type="AlphaFoldDB" id="A0A3E2BQ58"/>
<organism evidence="3 4">
    <name type="scientific">Candidatus Saccharicenans subterraneus</name>
    <dbReference type="NCBI Taxonomy" id="2508984"/>
    <lineage>
        <taxon>Bacteria</taxon>
        <taxon>Candidatus Aminicenantota</taxon>
        <taxon>Candidatus Aminicenantia</taxon>
        <taxon>Candidatus Aminicenantales</taxon>
        <taxon>Candidatus Saccharicenantaceae</taxon>
        <taxon>Candidatus Saccharicenans</taxon>
    </lineage>
</organism>
<evidence type="ECO:0000313" key="3">
    <source>
        <dbReference type="EMBL" id="RFT16777.1"/>
    </source>
</evidence>
<reference evidence="3 4" key="1">
    <citation type="submission" date="2018-08" db="EMBL/GenBank/DDBJ databases">
        <title>Genome analysis of the thermophilic bacterium of the candidate phylum Aminicenantes from deep subsurface aquifer revealed its physiology and ecological role.</title>
        <authorList>
            <person name="Kadnikov V.V."/>
            <person name="Mardanov A.V."/>
            <person name="Beletsky A.V."/>
            <person name="Karnachuk O.V."/>
            <person name="Ravin N.V."/>
        </authorList>
    </citation>
    <scope>NUCLEOTIDE SEQUENCE [LARGE SCALE GENOMIC DNA]</scope>
    <source>
        <strain evidence="3">BY38</strain>
    </source>
</reference>
<protein>
    <submittedName>
        <fullName evidence="3">Uncharacterized protein</fullName>
    </submittedName>
</protein>
<feature type="transmembrane region" description="Helical" evidence="2">
    <location>
        <begin position="687"/>
        <end position="707"/>
    </location>
</feature>
<feature type="compositionally biased region" description="Low complexity" evidence="1">
    <location>
        <begin position="191"/>
        <end position="206"/>
    </location>
</feature>
<accession>A0A3E2BQ58</accession>
<dbReference type="Proteomes" id="UP000257323">
    <property type="component" value="Unassembled WGS sequence"/>
</dbReference>
<feature type="region of interest" description="Disordered" evidence="1">
    <location>
        <begin position="963"/>
        <end position="987"/>
    </location>
</feature>
<evidence type="ECO:0000313" key="4">
    <source>
        <dbReference type="Proteomes" id="UP000257323"/>
    </source>
</evidence>
<evidence type="ECO:0000256" key="2">
    <source>
        <dbReference type="SAM" id="Phobius"/>
    </source>
</evidence>
<keyword evidence="2" id="KW-0472">Membrane</keyword>
<keyword evidence="2" id="KW-1133">Transmembrane helix</keyword>
<feature type="compositionally biased region" description="Low complexity" evidence="1">
    <location>
        <begin position="978"/>
        <end position="987"/>
    </location>
</feature>
<evidence type="ECO:0000256" key="1">
    <source>
        <dbReference type="SAM" id="MobiDB-lite"/>
    </source>
</evidence>
<comment type="caution">
    <text evidence="3">The sequence shown here is derived from an EMBL/GenBank/DDBJ whole genome shotgun (WGS) entry which is preliminary data.</text>
</comment>
<dbReference type="EMBL" id="QUAH01000002">
    <property type="protein sequence ID" value="RFT16777.1"/>
    <property type="molecule type" value="Genomic_DNA"/>
</dbReference>
<keyword evidence="2" id="KW-0812">Transmembrane</keyword>
<name>A0A3E2BQ58_9BACT</name>
<sequence length="987" mass="107968">MSEGRFIPDGHRQPALSVKSLPDRLRQITALICVFLFLQVIYLPLQARPAAPQIQPMKRVVPLNQKTVSQTLTFSITGTGEAAFSLNIGAAGKIKTTASWTGTSGSLALILNGPGQTQYYARHDGGSPLTLEFDITQELLQKGSSWKLSLVSFQPGVTAAGKIEFQLPAGSSIVQQSGQPAAAVQDKAVSTATPAQPGATTQTVPAYKTESASSKTGLATKKPSLKELLGARKTEEKQSVQTVETAEDLSPLQKSIESGIQKISQQTLLGGIVVPLFFKYLEEAADNQRLLRDFYRDSGHKRAQTEADLTRLLQRPVRAYKQIPREFKARYLNPAYVDLKKGDRVDLKLLGREVVQKVNPNLERQVKQVVRESFSGKYVLTREQVLAGQKVVPVAGLKKLSGQQRVTRAQVQASRPAVQAASALVPRLSARPSEMELGSLKQALQQAGVQIPDGLTRGSLVHDLMGVADPGGALRQIDGRKFETEYYRYLVTLDWFRCLDKNEKSNDEPYFGILTNLPQFDPGDTNYFKHLKDGCLNRTDSYVTRTYGGVKKNTDHGLKGDDRIIFDYLTFNSPASFTIDLWEEDYSKGSVADGLRNAALDIMLRVQDDIKAAVISQVQAYIADAVLSSSGISSSGAMQLLDQIFTGNLSLADFQQLLFNLYSGRAFDVSWYLIYFLFSGGDLMQTLAMIGGGSTVVGAVILGLAIVGPAFSDMVNAFSAGDVNTGLVNLFKIITVVPLLVDFFGKIIKSLVDLFYMIMALIDPDDHLGQRTVVIQQTSGNWHNDARDGEWAPGNLMGAVSVNEANANFARRGYGPTAANSSLIESNLFWVPGFQIKGGDAEYAVYYEVFREKAGGRTTLGFYFPETPALNARQFLYRSKSSPNAWWRNVLRVSVMSVNTQETPLVFVTDKKAGKTYTNTDLGNSFELEENPGSEYEIWVMKLSGGEMAGYVSIYEGPQVRVECPKPKSSGGPGAGTPPGSRRTQMK</sequence>
<feature type="transmembrane region" description="Helical" evidence="2">
    <location>
        <begin position="727"/>
        <end position="748"/>
    </location>
</feature>
<feature type="region of interest" description="Disordered" evidence="1">
    <location>
        <begin position="185"/>
        <end position="219"/>
    </location>
</feature>